<dbReference type="SUPFAM" id="SSF53335">
    <property type="entry name" value="S-adenosyl-L-methionine-dependent methyltransferases"/>
    <property type="match status" value="1"/>
</dbReference>
<dbReference type="Pfam" id="PF10294">
    <property type="entry name" value="Methyltransf_16"/>
    <property type="match status" value="1"/>
</dbReference>
<accession>A0A061SCC0</accession>
<reference evidence="1" key="1">
    <citation type="submission" date="2014-05" db="EMBL/GenBank/DDBJ databases">
        <title>The transcriptome of the halophilic microalga Tetraselmis sp. GSL018 isolated from the Great Salt Lake, Utah.</title>
        <authorList>
            <person name="Jinkerson R.E."/>
            <person name="D'Adamo S."/>
            <person name="Posewitz M.C."/>
        </authorList>
    </citation>
    <scope>NUCLEOTIDE SEQUENCE</scope>
    <source>
        <strain evidence="1">GSL018</strain>
    </source>
</reference>
<evidence type="ECO:0000313" key="1">
    <source>
        <dbReference type="EMBL" id="JAC80411.1"/>
    </source>
</evidence>
<dbReference type="PANTHER" id="PTHR14614">
    <property type="entry name" value="HEPATOCELLULAR CARCINOMA-ASSOCIATED ANTIGEN"/>
    <property type="match status" value="1"/>
</dbReference>
<gene>
    <name evidence="1" type="ORF">TSPGSL018_10332</name>
</gene>
<dbReference type="InterPro" id="IPR019410">
    <property type="entry name" value="Methyltransf_16"/>
</dbReference>
<dbReference type="EMBL" id="GBEZ01004835">
    <property type="protein sequence ID" value="JAC80411.1"/>
    <property type="molecule type" value="Transcribed_RNA"/>
</dbReference>
<proteinExistence type="predicted"/>
<dbReference type="Gene3D" id="3.40.50.150">
    <property type="entry name" value="Vaccinia Virus protein VP39"/>
    <property type="match status" value="1"/>
</dbReference>
<dbReference type="AlphaFoldDB" id="A0A061SCC0"/>
<sequence length="251" mass="27710">MADAEYHRPACSVWKDDVITLTNHGVNTTGGHKVWTAARHTRDVLERNSQFLGLCKPGAALLELGAGCGWLGLTLARNLPDCTVLLTEQSASGAVEHLWKNISANSNLVGNRVSAEAFDWTYFAEGRAKCSDSSEPKQKMHSSLFHTEQKIASSNWEFVIGSDLVYNQTGVEILPEVLSHFAKRGSTVLYGHSLNRFDFMDVAFVQNLRDKGLKVKKLSFTGEQDVQMDEQAGSDYDLFPELLPTVFIVSG</sequence>
<organism evidence="1">
    <name type="scientific">Tetraselmis sp. GSL018</name>
    <dbReference type="NCBI Taxonomy" id="582737"/>
    <lineage>
        <taxon>Eukaryota</taxon>
        <taxon>Viridiplantae</taxon>
        <taxon>Chlorophyta</taxon>
        <taxon>core chlorophytes</taxon>
        <taxon>Chlorodendrophyceae</taxon>
        <taxon>Chlorodendrales</taxon>
        <taxon>Chlorodendraceae</taxon>
        <taxon>Tetraselmis</taxon>
    </lineage>
</organism>
<protein>
    <submittedName>
        <fullName evidence="1">Uncharacterized protein</fullName>
    </submittedName>
</protein>
<name>A0A061SCC0_9CHLO</name>
<dbReference type="InterPro" id="IPR029063">
    <property type="entry name" value="SAM-dependent_MTases_sf"/>
</dbReference>
<dbReference type="PANTHER" id="PTHR14614:SF132">
    <property type="entry name" value="PROTEIN-LYSINE METHYLTRANSFERASE C42C1.13"/>
    <property type="match status" value="1"/>
</dbReference>